<evidence type="ECO:0000313" key="2">
    <source>
        <dbReference type="Proteomes" id="UP001057402"/>
    </source>
</evidence>
<organism evidence="1 2">
    <name type="scientific">Melastoma candidum</name>
    <dbReference type="NCBI Taxonomy" id="119954"/>
    <lineage>
        <taxon>Eukaryota</taxon>
        <taxon>Viridiplantae</taxon>
        <taxon>Streptophyta</taxon>
        <taxon>Embryophyta</taxon>
        <taxon>Tracheophyta</taxon>
        <taxon>Spermatophyta</taxon>
        <taxon>Magnoliopsida</taxon>
        <taxon>eudicotyledons</taxon>
        <taxon>Gunneridae</taxon>
        <taxon>Pentapetalae</taxon>
        <taxon>rosids</taxon>
        <taxon>malvids</taxon>
        <taxon>Myrtales</taxon>
        <taxon>Melastomataceae</taxon>
        <taxon>Melastomatoideae</taxon>
        <taxon>Melastomateae</taxon>
        <taxon>Melastoma</taxon>
    </lineage>
</organism>
<dbReference type="Proteomes" id="UP001057402">
    <property type="component" value="Chromosome 7"/>
</dbReference>
<keyword evidence="2" id="KW-1185">Reference proteome</keyword>
<protein>
    <submittedName>
        <fullName evidence="1">Uncharacterized protein</fullName>
    </submittedName>
</protein>
<sequence length="792" mass="86676">MEATVRLNVDAADDETEEITEEEYNGDDDEDDETDDEIPRMANAKAAADLENDIAVSEGETQSTRTMNPNYVEHFWKTREYIGFGLGSYCGMDRHNISERGNADTYLVPGSETNHAGPNFGKVENMYSEGVPEFLVDQGMYFPTATNYGYYCTGFGTPTEWEDHNRVFGIDGPEVQYTGIQSESLPYVYYSPTYGYAESAYNPYNPYIPGAMIGVDGPFPGAQQYYPLSSYPNSVSSPAYYPVLVPPDLSSPETLSHHGAANVSRSSGRNHRSIFASASNPFSSQSSKGSSDTMNSMNRSSEIPRDNVGHGKPVIPDGSISTVTGASSRLLPGRNASSPMQPGDHNFTGKAPSRRSQANVGFSDLGVGAHGWNAVEKARPRAPIGRQEAVSGSLDVPGEQNRGPRTSRPKSQLAVKAYTTKVGDSNPQGIIVIDIDQYNKDSFPIDYEDAKFFVIKSYSEDDVHKSIKYNVWSSTPHGNKKLQSSYEEAQKIAAGKPKGCPIFLFFSVNASGQFCGVAEMIGPVDSSKDMDFWQQDKWSGSFPVKWHMIKDVQNSAFRHIILENNENKPVTNSRDTQEIMHKQGLKMLKIFKSHGLNTSILDDFMYYENRQKMMQEERARLLVRSFHTPFSVSILDPPRRLMNIVSGPASEGRINDQRDTSHPRRSMVIEKEQVPSNPDVTAVGPTILTRPKQQKILESKDNAVSSLKIGSLTISPLQVEPPPPAPSTVASIAPKSETRQAEVVTVGSISVEVNGFNGTSGGSLTVGSIPLDARALQGSKDGAPTKVANAAK</sequence>
<name>A0ACB9NQQ4_9MYRT</name>
<reference evidence="2" key="1">
    <citation type="journal article" date="2023" name="Front. Plant Sci.">
        <title>Chromosomal-level genome assembly of Melastoma candidum provides insights into trichome evolution.</title>
        <authorList>
            <person name="Zhong Y."/>
            <person name="Wu W."/>
            <person name="Sun C."/>
            <person name="Zou P."/>
            <person name="Liu Y."/>
            <person name="Dai S."/>
            <person name="Zhou R."/>
        </authorList>
    </citation>
    <scope>NUCLEOTIDE SEQUENCE [LARGE SCALE GENOMIC DNA]</scope>
</reference>
<gene>
    <name evidence="1" type="ORF">MLD38_023625</name>
</gene>
<accession>A0ACB9NQQ4</accession>
<proteinExistence type="predicted"/>
<evidence type="ECO:0000313" key="1">
    <source>
        <dbReference type="EMBL" id="KAI4338587.1"/>
    </source>
</evidence>
<dbReference type="EMBL" id="CM042886">
    <property type="protein sequence ID" value="KAI4338587.1"/>
    <property type="molecule type" value="Genomic_DNA"/>
</dbReference>
<comment type="caution">
    <text evidence="1">The sequence shown here is derived from an EMBL/GenBank/DDBJ whole genome shotgun (WGS) entry which is preliminary data.</text>
</comment>